<dbReference type="EMBL" id="LR796570">
    <property type="protein sequence ID" value="CAB4151308.1"/>
    <property type="molecule type" value="Genomic_DNA"/>
</dbReference>
<evidence type="ECO:0000313" key="5">
    <source>
        <dbReference type="EMBL" id="CAB4214769.1"/>
    </source>
</evidence>
<dbReference type="EMBL" id="LR797416">
    <property type="protein sequence ID" value="CAB4214769.1"/>
    <property type="molecule type" value="Genomic_DNA"/>
</dbReference>
<evidence type="ECO:0000313" key="2">
    <source>
        <dbReference type="EMBL" id="CAB4172640.1"/>
    </source>
</evidence>
<evidence type="ECO:0000313" key="1">
    <source>
        <dbReference type="EMBL" id="CAB4151308.1"/>
    </source>
</evidence>
<dbReference type="EMBL" id="LR797047">
    <property type="protein sequence ID" value="CAB4183505.1"/>
    <property type="molecule type" value="Genomic_DNA"/>
</dbReference>
<name>A0A6J5SLG7_9CAUD</name>
<sequence length="68" mass="7759">MNESIEFYLEKHAAPFLVVAASFQPNEGDLINIKKETWKVIGRSFTIDHSLLPSRTMRCVLIVKKVTP</sequence>
<organism evidence="5">
    <name type="scientific">uncultured Caudovirales phage</name>
    <dbReference type="NCBI Taxonomy" id="2100421"/>
    <lineage>
        <taxon>Viruses</taxon>
        <taxon>Duplodnaviria</taxon>
        <taxon>Heunggongvirae</taxon>
        <taxon>Uroviricota</taxon>
        <taxon>Caudoviricetes</taxon>
        <taxon>Peduoviridae</taxon>
        <taxon>Maltschvirus</taxon>
        <taxon>Maltschvirus maltsch</taxon>
    </lineage>
</organism>
<reference evidence="5" key="1">
    <citation type="submission" date="2020-05" db="EMBL/GenBank/DDBJ databases">
        <authorList>
            <person name="Chiriac C."/>
            <person name="Salcher M."/>
            <person name="Ghai R."/>
            <person name="Kavagutti S V."/>
        </authorList>
    </citation>
    <scope>NUCLEOTIDE SEQUENCE</scope>
</reference>
<evidence type="ECO:0000313" key="3">
    <source>
        <dbReference type="EMBL" id="CAB4183505.1"/>
    </source>
</evidence>
<dbReference type="EMBL" id="LR796883">
    <property type="protein sequence ID" value="CAB4172640.1"/>
    <property type="molecule type" value="Genomic_DNA"/>
</dbReference>
<dbReference type="EMBL" id="LR798399">
    <property type="protein sequence ID" value="CAB5229376.1"/>
    <property type="molecule type" value="Genomic_DNA"/>
</dbReference>
<evidence type="ECO:0000313" key="4">
    <source>
        <dbReference type="EMBL" id="CAB4202472.1"/>
    </source>
</evidence>
<dbReference type="EMBL" id="LR797322">
    <property type="protein sequence ID" value="CAB4202472.1"/>
    <property type="molecule type" value="Genomic_DNA"/>
</dbReference>
<evidence type="ECO:0000313" key="6">
    <source>
        <dbReference type="EMBL" id="CAB5229376.1"/>
    </source>
</evidence>
<proteinExistence type="predicted"/>
<gene>
    <name evidence="3" type="ORF">UFOVP1104_4</name>
    <name evidence="4" type="ORF">UFOVP1371_17</name>
    <name evidence="5" type="ORF">UFOVP1468_25</name>
    <name evidence="6" type="ORF">UFOVP1555_36</name>
    <name evidence="1" type="ORF">UFOVP596_8</name>
    <name evidence="2" type="ORF">UFOVP938_36</name>
</gene>
<accession>A0A6J5SLG7</accession>
<protein>
    <submittedName>
        <fullName evidence="5">Uncharacterized protein</fullName>
    </submittedName>
</protein>